<comment type="subcellular location">
    <subcellularLocation>
        <location evidence="1">Cell membrane</location>
        <topology evidence="1">Multi-pass membrane protein</topology>
    </subcellularLocation>
</comment>
<dbReference type="RefSeq" id="WP_167661143.1">
    <property type="nucleotide sequence ID" value="NZ_BMCQ01000001.1"/>
</dbReference>
<dbReference type="Gene3D" id="1.20.1250.20">
    <property type="entry name" value="MFS general substrate transporter like domains"/>
    <property type="match status" value="1"/>
</dbReference>
<dbReference type="Proteomes" id="UP000783934">
    <property type="component" value="Unassembled WGS sequence"/>
</dbReference>
<keyword evidence="14" id="KW-1185">Reference proteome</keyword>
<evidence type="ECO:0000259" key="10">
    <source>
        <dbReference type="PROSITE" id="PS50850"/>
    </source>
</evidence>
<comment type="similarity">
    <text evidence="7">Belongs to the major facilitator superfamily. Drug:H(+) antiporter-3 (DHA3) (TC 2.A.1.21) family.</text>
</comment>
<dbReference type="EMBL" id="DYTQ01000046">
    <property type="protein sequence ID" value="HJH23623.1"/>
    <property type="molecule type" value="Genomic_DNA"/>
</dbReference>
<feature type="transmembrane region" description="Helical" evidence="9">
    <location>
        <begin position="49"/>
        <end position="72"/>
    </location>
</feature>
<keyword evidence="4 9" id="KW-0812">Transmembrane</keyword>
<evidence type="ECO:0000256" key="5">
    <source>
        <dbReference type="ARBA" id="ARBA00022989"/>
    </source>
</evidence>
<evidence type="ECO:0000313" key="14">
    <source>
        <dbReference type="Proteomes" id="UP000783934"/>
    </source>
</evidence>
<feature type="transmembrane region" description="Helical" evidence="9">
    <location>
        <begin position="378"/>
        <end position="397"/>
    </location>
</feature>
<dbReference type="EMBL" id="JAATIZ010000002">
    <property type="protein sequence ID" value="NJB65081.1"/>
    <property type="molecule type" value="Genomic_DNA"/>
</dbReference>
<dbReference type="InterPro" id="IPR036259">
    <property type="entry name" value="MFS_trans_sf"/>
</dbReference>
<dbReference type="PANTHER" id="PTHR23513">
    <property type="entry name" value="INTEGRAL MEMBRANE EFFLUX PROTEIN-RELATED"/>
    <property type="match status" value="1"/>
</dbReference>
<reference evidence="11" key="3">
    <citation type="submission" date="2021-09" db="EMBL/GenBank/DDBJ databases">
        <authorList>
            <person name="Gilroy R."/>
        </authorList>
    </citation>
    <scope>NUCLEOTIDE SEQUENCE</scope>
    <source>
        <strain evidence="11">CHK175-13533</strain>
    </source>
</reference>
<dbReference type="GO" id="GO:0005886">
    <property type="term" value="C:plasma membrane"/>
    <property type="evidence" value="ECO:0007669"/>
    <property type="project" value="UniProtKB-SubCell"/>
</dbReference>
<evidence type="ECO:0000313" key="13">
    <source>
        <dbReference type="Proteomes" id="UP000700248"/>
    </source>
</evidence>
<feature type="transmembrane region" description="Helical" evidence="9">
    <location>
        <begin position="21"/>
        <end position="43"/>
    </location>
</feature>
<dbReference type="PROSITE" id="PS50850">
    <property type="entry name" value="MFS"/>
    <property type="match status" value="1"/>
</dbReference>
<dbReference type="Proteomes" id="UP000700248">
    <property type="component" value="Unassembled WGS sequence"/>
</dbReference>
<dbReference type="InterPro" id="IPR011701">
    <property type="entry name" value="MFS"/>
</dbReference>
<dbReference type="PANTHER" id="PTHR23513:SF9">
    <property type="entry name" value="ENTEROBACTIN EXPORTER ENTS"/>
    <property type="match status" value="1"/>
</dbReference>
<evidence type="ECO:0000256" key="4">
    <source>
        <dbReference type="ARBA" id="ARBA00022692"/>
    </source>
</evidence>
<proteinExistence type="inferred from homology"/>
<sequence>MSRLFLDISPLRQSRAFRYAYAARTATVLVTGMLMVAASIQLFQITGSSLAVAGLNATLAIPMVVALMIGGVLSDRMDRRKLMLYSRTVYVLSVGLFLINALLPNPSVWLIYLAAGIGGAAGGISVPAMMSATPALVGREHLAAAAALSGLSMQIGGVIGPSLAGLLIAGPGLIFCYVIVLAAVITTPFFLKQLPALPPKGASTQHPAMFQSFVDGFVYMAKHPLLRALLLIDLTAVVLATPLALLPEWGEHVLNQGAQITGLLYSAPAFGATVMALSSGWTKHLRYPGRFIIGAVMVWGLAVWALAQWIWLPWSLLCLACMGAADTLSKILRMALVQKHTPDHLLGRMSSLWMTQSSLGTALGNMQMGVVARWYSPSTAFFIGGGLCFMLSSLFALSNRSLRDLTQSDDSPL</sequence>
<dbReference type="InterPro" id="IPR020846">
    <property type="entry name" value="MFS_dom"/>
</dbReference>
<gene>
    <name evidence="11" type="primary">entS</name>
    <name evidence="12" type="ORF">GGR41_001310</name>
    <name evidence="11" type="ORF">K8U84_03620</name>
</gene>
<keyword evidence="3" id="KW-1003">Cell membrane</keyword>
<reference evidence="11" key="2">
    <citation type="journal article" date="2021" name="PeerJ">
        <title>Extensive microbial diversity within the chicken gut microbiome revealed by metagenomics and culture.</title>
        <authorList>
            <person name="Gilroy R."/>
            <person name="Ravi A."/>
            <person name="Getino M."/>
            <person name="Pursley I."/>
            <person name="Horton D.L."/>
            <person name="Alikhan N.F."/>
            <person name="Baker D."/>
            <person name="Gharbi K."/>
            <person name="Hall N."/>
            <person name="Watson M."/>
            <person name="Adriaenssens E.M."/>
            <person name="Foster-Nyarko E."/>
            <person name="Jarju S."/>
            <person name="Secka A."/>
            <person name="Antonio M."/>
            <person name="Oren A."/>
            <person name="Chaudhuri R.R."/>
            <person name="La Ragione R."/>
            <person name="Hildebrand F."/>
            <person name="Pallen M.J."/>
        </authorList>
    </citation>
    <scope>NUCLEOTIDE SEQUENCE</scope>
    <source>
        <strain evidence="11">CHK175-13533</strain>
    </source>
</reference>
<feature type="domain" description="Major facilitator superfamily (MFS) profile" evidence="10">
    <location>
        <begin position="1"/>
        <end position="195"/>
    </location>
</feature>
<dbReference type="CDD" id="cd06173">
    <property type="entry name" value="MFS_MefA_like"/>
    <property type="match status" value="1"/>
</dbReference>
<evidence type="ECO:0000256" key="8">
    <source>
        <dbReference type="ARBA" id="ARBA00040914"/>
    </source>
</evidence>
<name>A0A9D2VEY8_9BURK</name>
<evidence type="ECO:0000256" key="3">
    <source>
        <dbReference type="ARBA" id="ARBA00022475"/>
    </source>
</evidence>
<evidence type="ECO:0000256" key="1">
    <source>
        <dbReference type="ARBA" id="ARBA00004651"/>
    </source>
</evidence>
<organism evidence="11 13">
    <name type="scientific">Paenalcaligenes hominis</name>
    <dbReference type="NCBI Taxonomy" id="643674"/>
    <lineage>
        <taxon>Bacteria</taxon>
        <taxon>Pseudomonadati</taxon>
        <taxon>Pseudomonadota</taxon>
        <taxon>Betaproteobacteria</taxon>
        <taxon>Burkholderiales</taxon>
        <taxon>Alcaligenaceae</taxon>
        <taxon>Paenalcaligenes</taxon>
    </lineage>
</organism>
<feature type="transmembrane region" description="Helical" evidence="9">
    <location>
        <begin position="225"/>
        <end position="245"/>
    </location>
</feature>
<evidence type="ECO:0000313" key="12">
    <source>
        <dbReference type="EMBL" id="NJB65081.1"/>
    </source>
</evidence>
<feature type="transmembrane region" description="Helical" evidence="9">
    <location>
        <begin position="289"/>
        <end position="307"/>
    </location>
</feature>
<evidence type="ECO:0000256" key="7">
    <source>
        <dbReference type="ARBA" id="ARBA00038075"/>
    </source>
</evidence>
<comment type="caution">
    <text evidence="11">The sequence shown here is derived from an EMBL/GenBank/DDBJ whole genome shotgun (WGS) entry which is preliminary data.</text>
</comment>
<dbReference type="GO" id="GO:0022857">
    <property type="term" value="F:transmembrane transporter activity"/>
    <property type="evidence" value="ECO:0007669"/>
    <property type="project" value="InterPro"/>
</dbReference>
<keyword evidence="5 9" id="KW-1133">Transmembrane helix</keyword>
<evidence type="ECO:0000256" key="6">
    <source>
        <dbReference type="ARBA" id="ARBA00023136"/>
    </source>
</evidence>
<feature type="transmembrane region" description="Helical" evidence="9">
    <location>
        <begin position="166"/>
        <end position="191"/>
    </location>
</feature>
<feature type="transmembrane region" description="Helical" evidence="9">
    <location>
        <begin position="257"/>
        <end position="277"/>
    </location>
</feature>
<keyword evidence="2" id="KW-0813">Transport</keyword>
<dbReference type="AlphaFoldDB" id="A0A9D2VEY8"/>
<dbReference type="Pfam" id="PF07690">
    <property type="entry name" value="MFS_1"/>
    <property type="match status" value="1"/>
</dbReference>
<evidence type="ECO:0000256" key="2">
    <source>
        <dbReference type="ARBA" id="ARBA00022448"/>
    </source>
</evidence>
<dbReference type="NCBIfam" id="NF007792">
    <property type="entry name" value="PRK10489.1"/>
    <property type="match status" value="1"/>
</dbReference>
<keyword evidence="6 9" id="KW-0472">Membrane</keyword>
<accession>A0A9D2VEY8</accession>
<feature type="transmembrane region" description="Helical" evidence="9">
    <location>
        <begin position="84"/>
        <end position="103"/>
    </location>
</feature>
<feature type="transmembrane region" description="Helical" evidence="9">
    <location>
        <begin position="109"/>
        <end position="130"/>
    </location>
</feature>
<protein>
    <recommendedName>
        <fullName evidence="8">Multidrug efflux pump Tap</fullName>
    </recommendedName>
</protein>
<dbReference type="SUPFAM" id="SSF103473">
    <property type="entry name" value="MFS general substrate transporter"/>
    <property type="match status" value="1"/>
</dbReference>
<reference evidence="12 14" key="1">
    <citation type="submission" date="2020-03" db="EMBL/GenBank/DDBJ databases">
        <title>Genomic Encyclopedia of Type Strains, Phase IV (KMG-IV): sequencing the most valuable type-strain genomes for metagenomic binning, comparative biology and taxonomic classification.</title>
        <authorList>
            <person name="Goeker M."/>
        </authorList>
    </citation>
    <scope>NUCLEOTIDE SEQUENCE [LARGE SCALE GENOMIC DNA]</scope>
    <source>
        <strain evidence="12 14">DSM 26613</strain>
    </source>
</reference>
<evidence type="ECO:0000313" key="11">
    <source>
        <dbReference type="EMBL" id="HJH23623.1"/>
    </source>
</evidence>
<evidence type="ECO:0000256" key="9">
    <source>
        <dbReference type="SAM" id="Phobius"/>
    </source>
</evidence>
<feature type="transmembrane region" description="Helical" evidence="9">
    <location>
        <begin position="142"/>
        <end position="160"/>
    </location>
</feature>